<dbReference type="InterPro" id="IPR050469">
    <property type="entry name" value="Diguanylate_Cyclase"/>
</dbReference>
<dbReference type="SUPFAM" id="SSF55073">
    <property type="entry name" value="Nucleotide cyclase"/>
    <property type="match status" value="1"/>
</dbReference>
<feature type="transmembrane region" description="Helical" evidence="4">
    <location>
        <begin position="205"/>
        <end position="229"/>
    </location>
</feature>
<feature type="transmembrane region" description="Helical" evidence="4">
    <location>
        <begin position="121"/>
        <end position="146"/>
    </location>
</feature>
<evidence type="ECO:0000313" key="7">
    <source>
        <dbReference type="Proteomes" id="UP000537141"/>
    </source>
</evidence>
<evidence type="ECO:0000259" key="5">
    <source>
        <dbReference type="PROSITE" id="PS50887"/>
    </source>
</evidence>
<dbReference type="FunFam" id="3.30.70.270:FF:000001">
    <property type="entry name" value="Diguanylate cyclase domain protein"/>
    <property type="match status" value="1"/>
</dbReference>
<feature type="transmembrane region" description="Helical" evidence="4">
    <location>
        <begin position="36"/>
        <end position="55"/>
    </location>
</feature>
<dbReference type="InterPro" id="IPR000160">
    <property type="entry name" value="GGDEF_dom"/>
</dbReference>
<keyword evidence="7" id="KW-1185">Reference proteome</keyword>
<feature type="domain" description="GGDEF" evidence="5">
    <location>
        <begin position="251"/>
        <end position="396"/>
    </location>
</feature>
<feature type="transmembrane region" description="Helical" evidence="4">
    <location>
        <begin position="12"/>
        <end position="30"/>
    </location>
</feature>
<dbReference type="NCBIfam" id="TIGR00254">
    <property type="entry name" value="GGDEF"/>
    <property type="match status" value="1"/>
</dbReference>
<dbReference type="EMBL" id="JACHHU010000021">
    <property type="protein sequence ID" value="MBB6543947.1"/>
    <property type="molecule type" value="Genomic_DNA"/>
</dbReference>
<dbReference type="InterPro" id="IPR029787">
    <property type="entry name" value="Nucleotide_cyclase"/>
</dbReference>
<keyword evidence="4" id="KW-1133">Transmembrane helix</keyword>
<organism evidence="6 7">
    <name type="scientific">Thalassotalea piscium</name>
    <dbReference type="NCBI Taxonomy" id="1230533"/>
    <lineage>
        <taxon>Bacteria</taxon>
        <taxon>Pseudomonadati</taxon>
        <taxon>Pseudomonadota</taxon>
        <taxon>Gammaproteobacteria</taxon>
        <taxon>Alteromonadales</taxon>
        <taxon>Colwelliaceae</taxon>
        <taxon>Thalassotalea</taxon>
    </lineage>
</organism>
<evidence type="ECO:0000256" key="2">
    <source>
        <dbReference type="ARBA" id="ARBA00012528"/>
    </source>
</evidence>
<dbReference type="InterPro" id="IPR043128">
    <property type="entry name" value="Rev_trsase/Diguanyl_cyclase"/>
</dbReference>
<dbReference type="GO" id="GO:1902201">
    <property type="term" value="P:negative regulation of bacterial-type flagellum-dependent cell motility"/>
    <property type="evidence" value="ECO:0007669"/>
    <property type="project" value="TreeGrafter"/>
</dbReference>
<evidence type="ECO:0000256" key="4">
    <source>
        <dbReference type="SAM" id="Phobius"/>
    </source>
</evidence>
<gene>
    <name evidence="6" type="ORF">HNQ55_002471</name>
</gene>
<dbReference type="GO" id="GO:0043709">
    <property type="term" value="P:cell adhesion involved in single-species biofilm formation"/>
    <property type="evidence" value="ECO:0007669"/>
    <property type="project" value="TreeGrafter"/>
</dbReference>
<reference evidence="6 7" key="1">
    <citation type="submission" date="2020-08" db="EMBL/GenBank/DDBJ databases">
        <title>Genomic Encyclopedia of Type Strains, Phase IV (KMG-IV): sequencing the most valuable type-strain genomes for metagenomic binning, comparative biology and taxonomic classification.</title>
        <authorList>
            <person name="Goeker M."/>
        </authorList>
    </citation>
    <scope>NUCLEOTIDE SEQUENCE [LARGE SCALE GENOMIC DNA]</scope>
    <source>
        <strain evidence="6 7">DSM 26287</strain>
    </source>
</reference>
<comment type="caution">
    <text evidence="6">The sequence shown here is derived from an EMBL/GenBank/DDBJ whole genome shotgun (WGS) entry which is preliminary data.</text>
</comment>
<feature type="transmembrane region" description="Helical" evidence="4">
    <location>
        <begin position="152"/>
        <end position="173"/>
    </location>
</feature>
<feature type="transmembrane region" description="Helical" evidence="4">
    <location>
        <begin position="92"/>
        <end position="109"/>
    </location>
</feature>
<dbReference type="PANTHER" id="PTHR45138">
    <property type="entry name" value="REGULATORY COMPONENTS OF SENSORY TRANSDUCTION SYSTEM"/>
    <property type="match status" value="1"/>
</dbReference>
<protein>
    <recommendedName>
        <fullName evidence="2">diguanylate cyclase</fullName>
        <ecNumber evidence="2">2.7.7.65</ecNumber>
    </recommendedName>
</protein>
<dbReference type="Pfam" id="PF00990">
    <property type="entry name" value="GGDEF"/>
    <property type="match status" value="1"/>
</dbReference>
<dbReference type="PANTHER" id="PTHR45138:SF9">
    <property type="entry name" value="DIGUANYLATE CYCLASE DGCM-RELATED"/>
    <property type="match status" value="1"/>
</dbReference>
<evidence type="ECO:0000256" key="1">
    <source>
        <dbReference type="ARBA" id="ARBA00001946"/>
    </source>
</evidence>
<dbReference type="RefSeq" id="WP_184424716.1">
    <property type="nucleotide sequence ID" value="NZ_AP027362.1"/>
</dbReference>
<evidence type="ECO:0000313" key="6">
    <source>
        <dbReference type="EMBL" id="MBB6543947.1"/>
    </source>
</evidence>
<keyword evidence="4" id="KW-0472">Membrane</keyword>
<dbReference type="PROSITE" id="PS50887">
    <property type="entry name" value="GGDEF"/>
    <property type="match status" value="1"/>
</dbReference>
<dbReference type="CDD" id="cd01949">
    <property type="entry name" value="GGDEF"/>
    <property type="match status" value="1"/>
</dbReference>
<dbReference type="AlphaFoldDB" id="A0A7X0TU38"/>
<dbReference type="GO" id="GO:0005886">
    <property type="term" value="C:plasma membrane"/>
    <property type="evidence" value="ECO:0007669"/>
    <property type="project" value="TreeGrafter"/>
</dbReference>
<comment type="catalytic activity">
    <reaction evidence="3">
        <text>2 GTP = 3',3'-c-di-GMP + 2 diphosphate</text>
        <dbReference type="Rhea" id="RHEA:24898"/>
        <dbReference type="ChEBI" id="CHEBI:33019"/>
        <dbReference type="ChEBI" id="CHEBI:37565"/>
        <dbReference type="ChEBI" id="CHEBI:58805"/>
        <dbReference type="EC" id="2.7.7.65"/>
    </reaction>
</comment>
<feature type="transmembrane region" description="Helical" evidence="4">
    <location>
        <begin position="180"/>
        <end position="199"/>
    </location>
</feature>
<dbReference type="EC" id="2.7.7.65" evidence="2"/>
<accession>A0A7X0TU38</accession>
<name>A0A7X0TU38_9GAMM</name>
<dbReference type="Gene3D" id="3.30.70.270">
    <property type="match status" value="1"/>
</dbReference>
<proteinExistence type="predicted"/>
<keyword evidence="4" id="KW-0812">Transmembrane</keyword>
<dbReference type="Proteomes" id="UP000537141">
    <property type="component" value="Unassembled WGS sequence"/>
</dbReference>
<comment type="cofactor">
    <cofactor evidence="1">
        <name>Mg(2+)</name>
        <dbReference type="ChEBI" id="CHEBI:18420"/>
    </cofactor>
</comment>
<dbReference type="GO" id="GO:0052621">
    <property type="term" value="F:diguanylate cyclase activity"/>
    <property type="evidence" value="ECO:0007669"/>
    <property type="project" value="UniProtKB-EC"/>
</dbReference>
<sequence length="396" mass="44712">MFLKLTGLKTTLWSALALSLAIVITLYSVSYWQPKIFLIEQVLLGLFIISIIFSAQFSRSRFSILTSLWALYYLVKSQWLPGNTYLNNESEWLFLSGVLSIGLLVFIKDRGLLSLHGFLRLFLLVTAGLVAKAWLIVSVWLFSYLAPYQLPYLDLTLIKITLPLAVIGALILFKSLRSPSLLVAALLTSLVIWVLIYYQQLDLPLSVIVTLLLVQYILVVVIDSYYLAYRDELTGLPSRRSLNQLALSLSRQYTVAMLDIDHFKKFNDTYGHDIGDQVLKLVAAKLAQVKSGGRVFRYGGEEFTIVFPRKASIETIAELERLRQSIADYDIAIRHPVRKTKKSRAAKKPNDLKVVSVTISIGVATRSAKESFEHTLKRADQALYRAKKAGRNNVSE</sequence>
<evidence type="ECO:0000256" key="3">
    <source>
        <dbReference type="ARBA" id="ARBA00034247"/>
    </source>
</evidence>
<dbReference type="SMART" id="SM00267">
    <property type="entry name" value="GGDEF"/>
    <property type="match status" value="1"/>
</dbReference>